<name>A0A1F4ZW20_9BACT</name>
<dbReference type="InterPro" id="IPR012349">
    <property type="entry name" value="Split_barrel_FMN-bd"/>
</dbReference>
<sequence>MRTKDQIRDDIAGFLKENGIMTLASCADNQPWVCTLYYGIDESLNLYIVTGSDTEHGKQLTKNSKVAFNIFDSRQKITEPKRGVQGKGKMEIVKGVVEIGKALLLWHLANPGIESKITVADAIKKLSDTKIYKITPKYLKFFNKELYKPDEYGIVEL</sequence>
<organism evidence="2 3">
    <name type="scientific">Candidatus Amesbacteria bacterium RIFOXYB1_FULL_44_23</name>
    <dbReference type="NCBI Taxonomy" id="1797263"/>
    <lineage>
        <taxon>Bacteria</taxon>
        <taxon>Candidatus Amesiibacteriota</taxon>
    </lineage>
</organism>
<gene>
    <name evidence="2" type="ORF">A2397_02780</name>
</gene>
<proteinExistence type="predicted"/>
<feature type="domain" description="Pyridoxamine 5'-phosphate oxidase N-terminal" evidence="1">
    <location>
        <begin position="8"/>
        <end position="95"/>
    </location>
</feature>
<dbReference type="SUPFAM" id="SSF50475">
    <property type="entry name" value="FMN-binding split barrel"/>
    <property type="match status" value="1"/>
</dbReference>
<comment type="caution">
    <text evidence="2">The sequence shown here is derived from an EMBL/GenBank/DDBJ whole genome shotgun (WGS) entry which is preliminary data.</text>
</comment>
<dbReference type="Gene3D" id="2.30.110.10">
    <property type="entry name" value="Electron Transport, Fmn-binding Protein, Chain A"/>
    <property type="match status" value="1"/>
</dbReference>
<dbReference type="STRING" id="1797263.A2397_02780"/>
<evidence type="ECO:0000313" key="2">
    <source>
        <dbReference type="EMBL" id="OGD09584.1"/>
    </source>
</evidence>
<accession>A0A1F4ZW20</accession>
<dbReference type="EMBL" id="MEXR01000030">
    <property type="protein sequence ID" value="OGD09584.1"/>
    <property type="molecule type" value="Genomic_DNA"/>
</dbReference>
<protein>
    <recommendedName>
        <fullName evidence="1">Pyridoxamine 5'-phosphate oxidase N-terminal domain-containing protein</fullName>
    </recommendedName>
</protein>
<dbReference type="Proteomes" id="UP000176424">
    <property type="component" value="Unassembled WGS sequence"/>
</dbReference>
<evidence type="ECO:0000313" key="3">
    <source>
        <dbReference type="Proteomes" id="UP000176424"/>
    </source>
</evidence>
<dbReference type="AlphaFoldDB" id="A0A1F4ZW20"/>
<dbReference type="Pfam" id="PF01243">
    <property type="entry name" value="PNPOx_N"/>
    <property type="match status" value="1"/>
</dbReference>
<dbReference type="InterPro" id="IPR011576">
    <property type="entry name" value="Pyridox_Oxase_N"/>
</dbReference>
<evidence type="ECO:0000259" key="1">
    <source>
        <dbReference type="Pfam" id="PF01243"/>
    </source>
</evidence>
<reference evidence="2 3" key="1">
    <citation type="journal article" date="2016" name="Nat. Commun.">
        <title>Thousands of microbial genomes shed light on interconnected biogeochemical processes in an aquifer system.</title>
        <authorList>
            <person name="Anantharaman K."/>
            <person name="Brown C.T."/>
            <person name="Hug L.A."/>
            <person name="Sharon I."/>
            <person name="Castelle C.J."/>
            <person name="Probst A.J."/>
            <person name="Thomas B.C."/>
            <person name="Singh A."/>
            <person name="Wilkins M.J."/>
            <person name="Karaoz U."/>
            <person name="Brodie E.L."/>
            <person name="Williams K.H."/>
            <person name="Hubbard S.S."/>
            <person name="Banfield J.F."/>
        </authorList>
    </citation>
    <scope>NUCLEOTIDE SEQUENCE [LARGE SCALE GENOMIC DNA]</scope>
</reference>